<comment type="caution">
    <text evidence="2">The sequence shown here is derived from an EMBL/GenBank/DDBJ whole genome shotgun (WGS) entry which is preliminary data.</text>
</comment>
<organism evidence="2 3">
    <name type="scientific">Algoriphagus namhaensis</name>
    <dbReference type="NCBI Taxonomy" id="915353"/>
    <lineage>
        <taxon>Bacteria</taxon>
        <taxon>Pseudomonadati</taxon>
        <taxon>Bacteroidota</taxon>
        <taxon>Cytophagia</taxon>
        <taxon>Cytophagales</taxon>
        <taxon>Cyclobacteriaceae</taxon>
        <taxon>Algoriphagus</taxon>
    </lineage>
</organism>
<dbReference type="Pfam" id="PF14376">
    <property type="entry name" value="Haem_bd"/>
    <property type="match status" value="1"/>
</dbReference>
<protein>
    <submittedName>
        <fullName evidence="2">Heme-binding domain-containing protein</fullName>
    </submittedName>
</protein>
<keyword evidence="3" id="KW-1185">Reference proteome</keyword>
<sequence length="164" mass="18922">MIKKITIGLIVVLVLIQFIPYEKNTSNDQTFDISTSYEVPENVQAIFKNACNDCHTNNTVYPWYSNIEPIGYWLNDHIVDGKRHLNFSEFTKLPLAVQNHKLEETIEMVENGEMPLDDYTNFGLHPEANLSAEQRELIIDWAKDQMAMLAATYPADSLVMKRRN</sequence>
<evidence type="ECO:0000313" key="3">
    <source>
        <dbReference type="Proteomes" id="UP001595805"/>
    </source>
</evidence>
<reference evidence="3" key="1">
    <citation type="journal article" date="2019" name="Int. J. Syst. Evol. Microbiol.">
        <title>The Global Catalogue of Microorganisms (GCM) 10K type strain sequencing project: providing services to taxonomists for standard genome sequencing and annotation.</title>
        <authorList>
            <consortium name="The Broad Institute Genomics Platform"/>
            <consortium name="The Broad Institute Genome Sequencing Center for Infectious Disease"/>
            <person name="Wu L."/>
            <person name="Ma J."/>
        </authorList>
    </citation>
    <scope>NUCLEOTIDE SEQUENCE [LARGE SCALE GENOMIC DNA]</scope>
    <source>
        <strain evidence="3">CCUG 60523</strain>
    </source>
</reference>
<dbReference type="InterPro" id="IPR025992">
    <property type="entry name" value="Haem-bd"/>
</dbReference>
<dbReference type="Proteomes" id="UP001595805">
    <property type="component" value="Unassembled WGS sequence"/>
</dbReference>
<proteinExistence type="predicted"/>
<evidence type="ECO:0000259" key="1">
    <source>
        <dbReference type="SMART" id="SM01235"/>
    </source>
</evidence>
<dbReference type="SMART" id="SM01235">
    <property type="entry name" value="Haem_bd"/>
    <property type="match status" value="1"/>
</dbReference>
<accession>A0ABV8ANY4</accession>
<gene>
    <name evidence="2" type="ORF">ACFOSV_00540</name>
</gene>
<feature type="domain" description="Haem-binding" evidence="1">
    <location>
        <begin position="10"/>
        <end position="146"/>
    </location>
</feature>
<name>A0ABV8ANY4_9BACT</name>
<dbReference type="RefSeq" id="WP_377902293.1">
    <property type="nucleotide sequence ID" value="NZ_JBHRZS010000002.1"/>
</dbReference>
<evidence type="ECO:0000313" key="2">
    <source>
        <dbReference type="EMBL" id="MFC3878640.1"/>
    </source>
</evidence>
<dbReference type="EMBL" id="JBHRZS010000002">
    <property type="protein sequence ID" value="MFC3878640.1"/>
    <property type="molecule type" value="Genomic_DNA"/>
</dbReference>